<proteinExistence type="predicted"/>
<dbReference type="AlphaFoldDB" id="A0A0N0P2M6"/>
<protein>
    <submittedName>
        <fullName evidence="1">Uncharacterized protein</fullName>
    </submittedName>
</protein>
<dbReference type="VEuPathDB" id="TriTrypDB:Lsey_0596_0020"/>
<evidence type="ECO:0000313" key="1">
    <source>
        <dbReference type="EMBL" id="KPI82697.1"/>
    </source>
</evidence>
<keyword evidence="2" id="KW-1185">Reference proteome</keyword>
<sequence>MKPTNNLSKNGIVKVQISPSSLKGNCHQKYSGREWRRQRVRERRRGVGTCASVSGFSLAASNFTCVTSSSVDMSLCSGTKRCSPCTTPSKKGDTALSSLRAAVRTAGGTHHSTPAIMRVYPPCRGTPTHRSTPRLAGSRVLTTAVPTMQLHALRSSKARCTQRASRRPHS</sequence>
<name>A0A0N0P2M6_LEPSE</name>
<evidence type="ECO:0000313" key="2">
    <source>
        <dbReference type="Proteomes" id="UP000038009"/>
    </source>
</evidence>
<gene>
    <name evidence="1" type="ORF">ABL78_8290</name>
</gene>
<comment type="caution">
    <text evidence="1">The sequence shown here is derived from an EMBL/GenBank/DDBJ whole genome shotgun (WGS) entry which is preliminary data.</text>
</comment>
<reference evidence="1 2" key="1">
    <citation type="journal article" date="2015" name="PLoS Pathog.">
        <title>Leptomonas seymouri: Adaptations to the Dixenous Life Cycle Analyzed by Genome Sequencing, Transcriptome Profiling and Co-infection with Leishmania donovani.</title>
        <authorList>
            <person name="Kraeva N."/>
            <person name="Butenko A."/>
            <person name="Hlavacova J."/>
            <person name="Kostygov A."/>
            <person name="Myskova J."/>
            <person name="Grybchuk D."/>
            <person name="Lestinova T."/>
            <person name="Votypka J."/>
            <person name="Volf P."/>
            <person name="Opperdoes F."/>
            <person name="Flegontov P."/>
            <person name="Lukes J."/>
            <person name="Yurchenko V."/>
        </authorList>
    </citation>
    <scope>NUCLEOTIDE SEQUENCE [LARGE SCALE GENOMIC DNA]</scope>
    <source>
        <strain evidence="1 2">ATCC 30220</strain>
    </source>
</reference>
<accession>A0A0N0P2M6</accession>
<dbReference type="EMBL" id="LJSK01000596">
    <property type="protein sequence ID" value="KPI82697.1"/>
    <property type="molecule type" value="Genomic_DNA"/>
</dbReference>
<dbReference type="Proteomes" id="UP000038009">
    <property type="component" value="Unassembled WGS sequence"/>
</dbReference>
<organism evidence="1 2">
    <name type="scientific">Leptomonas seymouri</name>
    <dbReference type="NCBI Taxonomy" id="5684"/>
    <lineage>
        <taxon>Eukaryota</taxon>
        <taxon>Discoba</taxon>
        <taxon>Euglenozoa</taxon>
        <taxon>Kinetoplastea</taxon>
        <taxon>Metakinetoplastina</taxon>
        <taxon>Trypanosomatida</taxon>
        <taxon>Trypanosomatidae</taxon>
        <taxon>Leishmaniinae</taxon>
        <taxon>Leptomonas</taxon>
    </lineage>
</organism>